<evidence type="ECO:0000256" key="3">
    <source>
        <dbReference type="ARBA" id="ARBA00022475"/>
    </source>
</evidence>
<organism evidence="9 10">
    <name type="scientific">Candidatus Korarchaeum cryptofilum</name>
    <dbReference type="NCBI Taxonomy" id="498846"/>
    <lineage>
        <taxon>Archaea</taxon>
        <taxon>Thermoproteota</taxon>
        <taxon>Candidatus Korarchaeia</taxon>
        <taxon>Candidatus Korarchaeales</taxon>
        <taxon>Candidatus Korarchaeaceae</taxon>
        <taxon>Candidatus Korarchaeum</taxon>
    </lineage>
</organism>
<comment type="caution">
    <text evidence="9">The sequence shown here is derived from an EMBL/GenBank/DDBJ whole genome shotgun (WGS) entry which is preliminary data.</text>
</comment>
<proteinExistence type="inferred from homology"/>
<reference evidence="9 10" key="1">
    <citation type="submission" date="2018-10" db="EMBL/GenBank/DDBJ databases">
        <title>Co-occurring genomic capacity for anaerobic methane metabolism and dissimilatory sulfite reduction discovered in the Korarchaeota.</title>
        <authorList>
            <person name="Mckay L.J."/>
            <person name="Dlakic M."/>
            <person name="Fields M.W."/>
            <person name="Delmont T.O."/>
            <person name="Eren A.M."/>
            <person name="Jay Z.J."/>
            <person name="Klingelsmith K.B."/>
            <person name="Rusch D.B."/>
            <person name="Inskeep W.P."/>
        </authorList>
    </citation>
    <scope>NUCLEOTIDE SEQUENCE [LARGE SCALE GENOMIC DNA]</scope>
    <source>
        <strain evidence="9 10">WS</strain>
    </source>
</reference>
<evidence type="ECO:0000256" key="1">
    <source>
        <dbReference type="ARBA" id="ARBA00004651"/>
    </source>
</evidence>
<dbReference type="GO" id="GO:0055085">
    <property type="term" value="P:transmembrane transport"/>
    <property type="evidence" value="ECO:0007669"/>
    <property type="project" value="InterPro"/>
</dbReference>
<evidence type="ECO:0000256" key="2">
    <source>
        <dbReference type="ARBA" id="ARBA00022448"/>
    </source>
</evidence>
<feature type="transmembrane region" description="Helical" evidence="7">
    <location>
        <begin position="263"/>
        <end position="284"/>
    </location>
</feature>
<dbReference type="Gene3D" id="1.10.3720.10">
    <property type="entry name" value="MetI-like"/>
    <property type="match status" value="1"/>
</dbReference>
<evidence type="ECO:0000256" key="4">
    <source>
        <dbReference type="ARBA" id="ARBA00022692"/>
    </source>
</evidence>
<sequence length="295" mass="32910">MARLSLLTIDKESPRWRSLRRSWYRFRRNPLSLMGLAIVVITIVIAVAPEYLAPYPDHAGYYINFKEAKQPPSMKHPFGTDEYGRDILSRVMFGFRFSMTLAVVVLSLTAPTGILLGLIAGYHEKTWIDAVIMRVADMFIAVPPLVLALSICSILPPNIMNAMIAVSLMWWPWYTRLVYNTTVSLKNEYFVQAAEIMGASKFHIMFREILPNALGPILTKLTLDVGWVILIGASLSFVGLGAQPPTPDLGTMVSEGSKYMPEYWWISIFPAMAISFIILGFNLLGDGIKDALSGG</sequence>
<keyword evidence="4 7" id="KW-0812">Transmembrane</keyword>
<gene>
    <name evidence="9" type="ORF">D9Q81_06975</name>
</gene>
<dbReference type="InterPro" id="IPR050366">
    <property type="entry name" value="BP-dependent_transpt_permease"/>
</dbReference>
<dbReference type="AlphaFoldDB" id="A0A3R9PQG7"/>
<name>A0A3R9PQG7_9CREN</name>
<evidence type="ECO:0000259" key="8">
    <source>
        <dbReference type="PROSITE" id="PS50928"/>
    </source>
</evidence>
<dbReference type="InterPro" id="IPR035906">
    <property type="entry name" value="MetI-like_sf"/>
</dbReference>
<dbReference type="RefSeq" id="WP_125742263.1">
    <property type="nucleotide sequence ID" value="NZ_RCOR01000037.1"/>
</dbReference>
<evidence type="ECO:0000313" key="10">
    <source>
        <dbReference type="Proteomes" id="UP000278149"/>
    </source>
</evidence>
<dbReference type="GO" id="GO:0005886">
    <property type="term" value="C:plasma membrane"/>
    <property type="evidence" value="ECO:0007669"/>
    <property type="project" value="UniProtKB-SubCell"/>
</dbReference>
<dbReference type="PANTHER" id="PTHR43386">
    <property type="entry name" value="OLIGOPEPTIDE TRANSPORT SYSTEM PERMEASE PROTEIN APPC"/>
    <property type="match status" value="1"/>
</dbReference>
<dbReference type="Pfam" id="PF12911">
    <property type="entry name" value="OppC_N"/>
    <property type="match status" value="1"/>
</dbReference>
<feature type="transmembrane region" description="Helical" evidence="7">
    <location>
        <begin position="30"/>
        <end position="48"/>
    </location>
</feature>
<comment type="subcellular location">
    <subcellularLocation>
        <location evidence="1 7">Cell membrane</location>
        <topology evidence="1 7">Multi-pass membrane protein</topology>
    </subcellularLocation>
</comment>
<dbReference type="EMBL" id="RCOR01000037">
    <property type="protein sequence ID" value="RSN68067.1"/>
    <property type="molecule type" value="Genomic_DNA"/>
</dbReference>
<keyword evidence="5 7" id="KW-1133">Transmembrane helix</keyword>
<evidence type="ECO:0000256" key="7">
    <source>
        <dbReference type="RuleBase" id="RU363032"/>
    </source>
</evidence>
<dbReference type="PANTHER" id="PTHR43386:SF1">
    <property type="entry name" value="D,D-DIPEPTIDE TRANSPORT SYSTEM PERMEASE PROTEIN DDPC-RELATED"/>
    <property type="match status" value="1"/>
</dbReference>
<feature type="transmembrane region" description="Helical" evidence="7">
    <location>
        <begin position="135"/>
        <end position="156"/>
    </location>
</feature>
<feature type="transmembrane region" description="Helical" evidence="7">
    <location>
        <begin position="225"/>
        <end position="243"/>
    </location>
</feature>
<dbReference type="InterPro" id="IPR000515">
    <property type="entry name" value="MetI-like"/>
</dbReference>
<evidence type="ECO:0000256" key="6">
    <source>
        <dbReference type="ARBA" id="ARBA00023136"/>
    </source>
</evidence>
<dbReference type="Pfam" id="PF00528">
    <property type="entry name" value="BPD_transp_1"/>
    <property type="match status" value="1"/>
</dbReference>
<keyword evidence="2 7" id="KW-0813">Transport</keyword>
<dbReference type="CDD" id="cd06261">
    <property type="entry name" value="TM_PBP2"/>
    <property type="match status" value="1"/>
</dbReference>
<keyword evidence="6 7" id="KW-0472">Membrane</keyword>
<accession>A0A3R9PQG7</accession>
<dbReference type="Proteomes" id="UP000278149">
    <property type="component" value="Unassembled WGS sequence"/>
</dbReference>
<dbReference type="SUPFAM" id="SSF161098">
    <property type="entry name" value="MetI-like"/>
    <property type="match status" value="1"/>
</dbReference>
<dbReference type="PROSITE" id="PS50928">
    <property type="entry name" value="ABC_TM1"/>
    <property type="match status" value="1"/>
</dbReference>
<feature type="transmembrane region" description="Helical" evidence="7">
    <location>
        <begin position="99"/>
        <end position="123"/>
    </location>
</feature>
<dbReference type="InterPro" id="IPR025966">
    <property type="entry name" value="OppC_N"/>
</dbReference>
<keyword evidence="3" id="KW-1003">Cell membrane</keyword>
<comment type="similarity">
    <text evidence="7">Belongs to the binding-protein-dependent transport system permease family.</text>
</comment>
<evidence type="ECO:0000256" key="5">
    <source>
        <dbReference type="ARBA" id="ARBA00022989"/>
    </source>
</evidence>
<evidence type="ECO:0000313" key="9">
    <source>
        <dbReference type="EMBL" id="RSN68067.1"/>
    </source>
</evidence>
<feature type="domain" description="ABC transmembrane type-1" evidence="8">
    <location>
        <begin position="95"/>
        <end position="285"/>
    </location>
</feature>
<protein>
    <submittedName>
        <fullName evidence="9">ABC transporter permease</fullName>
    </submittedName>
</protein>